<feature type="active site" description="Nucleophile" evidence="6">
    <location>
        <position position="128"/>
    </location>
</feature>
<dbReference type="SUPFAM" id="SSF141523">
    <property type="entry name" value="L,D-transpeptidase catalytic domain-like"/>
    <property type="match status" value="1"/>
</dbReference>
<feature type="domain" description="L,D-TPase catalytic" evidence="8">
    <location>
        <begin position="28"/>
        <end position="152"/>
    </location>
</feature>
<evidence type="ECO:0000256" key="1">
    <source>
        <dbReference type="ARBA" id="ARBA00004752"/>
    </source>
</evidence>
<feature type="chain" id="PRO_5046764123" evidence="7">
    <location>
        <begin position="22"/>
        <end position="172"/>
    </location>
</feature>
<dbReference type="RefSeq" id="WP_061801914.1">
    <property type="nucleotide sequence ID" value="NZ_FOXX01000001.1"/>
</dbReference>
<dbReference type="InterPro" id="IPR050979">
    <property type="entry name" value="LD-transpeptidase"/>
</dbReference>
<keyword evidence="2" id="KW-0808">Transferase</keyword>
<keyword evidence="3 6" id="KW-0133">Cell shape</keyword>
<dbReference type="PANTHER" id="PTHR30582:SF4">
    <property type="entry name" value="L,D-TRANSPEPTIDASE YQJB-RELATED"/>
    <property type="match status" value="1"/>
</dbReference>
<keyword evidence="7" id="KW-0732">Signal</keyword>
<comment type="pathway">
    <text evidence="1 6">Cell wall biogenesis; peptidoglycan biosynthesis.</text>
</comment>
<keyword evidence="10" id="KW-1185">Reference proteome</keyword>
<comment type="caution">
    <text evidence="9">The sequence shown here is derived from an EMBL/GenBank/DDBJ whole genome shotgun (WGS) entry which is preliminary data.</text>
</comment>
<dbReference type="PROSITE" id="PS52029">
    <property type="entry name" value="LD_TPASE"/>
    <property type="match status" value="1"/>
</dbReference>
<organism evidence="9 10">
    <name type="scientific">Priestia endophytica DSM 13796</name>
    <dbReference type="NCBI Taxonomy" id="1121089"/>
    <lineage>
        <taxon>Bacteria</taxon>
        <taxon>Bacillati</taxon>
        <taxon>Bacillota</taxon>
        <taxon>Bacilli</taxon>
        <taxon>Bacillales</taxon>
        <taxon>Bacillaceae</taxon>
        <taxon>Priestia</taxon>
    </lineage>
</organism>
<evidence type="ECO:0000256" key="4">
    <source>
        <dbReference type="ARBA" id="ARBA00022984"/>
    </source>
</evidence>
<evidence type="ECO:0000256" key="7">
    <source>
        <dbReference type="SAM" id="SignalP"/>
    </source>
</evidence>
<evidence type="ECO:0000259" key="8">
    <source>
        <dbReference type="PROSITE" id="PS52029"/>
    </source>
</evidence>
<keyword evidence="5 6" id="KW-0961">Cell wall biogenesis/degradation</keyword>
<evidence type="ECO:0000313" key="10">
    <source>
        <dbReference type="Proteomes" id="UP000182762"/>
    </source>
</evidence>
<dbReference type="InterPro" id="IPR038063">
    <property type="entry name" value="Transpep_catalytic_dom"/>
</dbReference>
<accession>A0A1I5W5G5</accession>
<feature type="active site" description="Proton donor/acceptor" evidence="6">
    <location>
        <position position="112"/>
    </location>
</feature>
<dbReference type="GeneID" id="93709180"/>
<evidence type="ECO:0000256" key="2">
    <source>
        <dbReference type="ARBA" id="ARBA00022679"/>
    </source>
</evidence>
<reference evidence="9 10" key="1">
    <citation type="submission" date="2016-10" db="EMBL/GenBank/DDBJ databases">
        <authorList>
            <person name="Varghese N."/>
            <person name="Submissions S."/>
        </authorList>
    </citation>
    <scope>NUCLEOTIDE SEQUENCE [LARGE SCALE GENOMIC DNA]</scope>
    <source>
        <strain evidence="9 10">DSM 13796</strain>
    </source>
</reference>
<dbReference type="EMBL" id="FOXX01000001">
    <property type="protein sequence ID" value="SFQ14982.1"/>
    <property type="molecule type" value="Genomic_DNA"/>
</dbReference>
<feature type="signal peptide" evidence="7">
    <location>
        <begin position="1"/>
        <end position="21"/>
    </location>
</feature>
<sequence length="172" mass="19347">MKLLRFLCLSLCSFVLFPSHAYQQEQEPLVIVNKAINQAAFIKGDNIIKVVDAASGKTEELTPEGLFTVIVKAKNPYYRKKDIEGGSPENPLGTRWIGFDARETDGRIYGIHGTNQSSSIGQYVTNGCIRLSNENVEWLYENVPKGTSVYIVKKDVPFQVLIEEVKTLRHKN</sequence>
<evidence type="ECO:0000256" key="6">
    <source>
        <dbReference type="PROSITE-ProRule" id="PRU01373"/>
    </source>
</evidence>
<evidence type="ECO:0000256" key="3">
    <source>
        <dbReference type="ARBA" id="ARBA00022960"/>
    </source>
</evidence>
<dbReference type="Gene3D" id="2.40.440.10">
    <property type="entry name" value="L,D-transpeptidase catalytic domain-like"/>
    <property type="match status" value="1"/>
</dbReference>
<dbReference type="Proteomes" id="UP000182762">
    <property type="component" value="Unassembled WGS sequence"/>
</dbReference>
<protein>
    <submittedName>
        <fullName evidence="9">L,D-transpeptidase catalytic domain</fullName>
    </submittedName>
</protein>
<keyword evidence="4 6" id="KW-0573">Peptidoglycan synthesis</keyword>
<dbReference type="PANTHER" id="PTHR30582">
    <property type="entry name" value="L,D-TRANSPEPTIDASE"/>
    <property type="match status" value="1"/>
</dbReference>
<evidence type="ECO:0000256" key="5">
    <source>
        <dbReference type="ARBA" id="ARBA00023316"/>
    </source>
</evidence>
<dbReference type="CDD" id="cd16913">
    <property type="entry name" value="YkuD_like"/>
    <property type="match status" value="1"/>
</dbReference>
<gene>
    <name evidence="9" type="ORF">SAMN02745910_00407</name>
</gene>
<proteinExistence type="predicted"/>
<dbReference type="InterPro" id="IPR005490">
    <property type="entry name" value="LD_TPept_cat_dom"/>
</dbReference>
<evidence type="ECO:0000313" key="9">
    <source>
        <dbReference type="EMBL" id="SFQ14982.1"/>
    </source>
</evidence>
<dbReference type="Pfam" id="PF03734">
    <property type="entry name" value="YkuD"/>
    <property type="match status" value="1"/>
</dbReference>
<name>A0A1I5W5G5_9BACI</name>